<keyword evidence="2" id="KW-0805">Transcription regulation</keyword>
<dbReference type="Pfam" id="PF03466">
    <property type="entry name" value="LysR_substrate"/>
    <property type="match status" value="1"/>
</dbReference>
<evidence type="ECO:0000313" key="7">
    <source>
        <dbReference type="Proteomes" id="UP000824116"/>
    </source>
</evidence>
<dbReference type="GO" id="GO:0003700">
    <property type="term" value="F:DNA-binding transcription factor activity"/>
    <property type="evidence" value="ECO:0007669"/>
    <property type="project" value="InterPro"/>
</dbReference>
<proteinExistence type="inferred from homology"/>
<keyword evidence="4" id="KW-0804">Transcription</keyword>
<protein>
    <submittedName>
        <fullName evidence="6">LysR family transcriptional regulator</fullName>
    </submittedName>
</protein>
<dbReference type="SUPFAM" id="SSF46785">
    <property type="entry name" value="Winged helix' DNA-binding domain"/>
    <property type="match status" value="1"/>
</dbReference>
<dbReference type="InterPro" id="IPR036390">
    <property type="entry name" value="WH_DNA-bd_sf"/>
</dbReference>
<dbReference type="EMBL" id="DXAY01000251">
    <property type="protein sequence ID" value="HIZ75677.1"/>
    <property type="molecule type" value="Genomic_DNA"/>
</dbReference>
<organism evidence="6 7">
    <name type="scientific">Candidatus Mediterraneibacter stercoravium</name>
    <dbReference type="NCBI Taxonomy" id="2838685"/>
    <lineage>
        <taxon>Bacteria</taxon>
        <taxon>Bacillati</taxon>
        <taxon>Bacillota</taxon>
        <taxon>Clostridia</taxon>
        <taxon>Lachnospirales</taxon>
        <taxon>Lachnospiraceae</taxon>
        <taxon>Mediterraneibacter</taxon>
    </lineage>
</organism>
<evidence type="ECO:0000256" key="3">
    <source>
        <dbReference type="ARBA" id="ARBA00023125"/>
    </source>
</evidence>
<dbReference type="InterPro" id="IPR036388">
    <property type="entry name" value="WH-like_DNA-bd_sf"/>
</dbReference>
<evidence type="ECO:0000256" key="2">
    <source>
        <dbReference type="ARBA" id="ARBA00023015"/>
    </source>
</evidence>
<dbReference type="Pfam" id="PF00126">
    <property type="entry name" value="HTH_1"/>
    <property type="match status" value="1"/>
</dbReference>
<dbReference type="Gene3D" id="3.40.190.290">
    <property type="match status" value="1"/>
</dbReference>
<dbReference type="InterPro" id="IPR050950">
    <property type="entry name" value="HTH-type_LysR_regulators"/>
</dbReference>
<dbReference type="InterPro" id="IPR000847">
    <property type="entry name" value="LysR_HTH_N"/>
</dbReference>
<sequence>MDIQQLKYYKELCRVKNFTEAGFACNLSQSALSKQIHKLEKELNVTLIRRNTRKFELSEEGEIFLEYAGKALSLYEKMLEDIRFKKEIRIGSMTVLSPYHFAKVMSAFMEQYPDIDLILDEQTADQVLAHLEEFDFAILRSLLITDTSKYNFITLYDDYLCAVVYDSHPLAGRKSIRLEELKDEEFVFPQKGSGGYEAFYDSCIKAGFTPNILYEFPQANTIMSFVEEKIGITINFTKVCQESAGSGVRMIPLEDAPHFPISLIYPKNVILTDPQKLFIRFIRKWKKESS</sequence>
<dbReference type="GO" id="GO:0003677">
    <property type="term" value="F:DNA binding"/>
    <property type="evidence" value="ECO:0007669"/>
    <property type="project" value="UniProtKB-KW"/>
</dbReference>
<feature type="domain" description="HTH lysR-type" evidence="5">
    <location>
        <begin position="1"/>
        <end position="58"/>
    </location>
</feature>
<reference evidence="6" key="1">
    <citation type="journal article" date="2021" name="PeerJ">
        <title>Extensive microbial diversity within the chicken gut microbiome revealed by metagenomics and culture.</title>
        <authorList>
            <person name="Gilroy R."/>
            <person name="Ravi A."/>
            <person name="Getino M."/>
            <person name="Pursley I."/>
            <person name="Horton D.L."/>
            <person name="Alikhan N.F."/>
            <person name="Baker D."/>
            <person name="Gharbi K."/>
            <person name="Hall N."/>
            <person name="Watson M."/>
            <person name="Adriaenssens E.M."/>
            <person name="Foster-Nyarko E."/>
            <person name="Jarju S."/>
            <person name="Secka A."/>
            <person name="Antonio M."/>
            <person name="Oren A."/>
            <person name="Chaudhuri R.R."/>
            <person name="La Ragione R."/>
            <person name="Hildebrand F."/>
            <person name="Pallen M.J."/>
        </authorList>
    </citation>
    <scope>NUCLEOTIDE SEQUENCE</scope>
    <source>
        <strain evidence="6">CHK196-3914</strain>
    </source>
</reference>
<dbReference type="PROSITE" id="PS50931">
    <property type="entry name" value="HTH_LYSR"/>
    <property type="match status" value="1"/>
</dbReference>
<dbReference type="FunFam" id="1.10.10.10:FF:000001">
    <property type="entry name" value="LysR family transcriptional regulator"/>
    <property type="match status" value="1"/>
</dbReference>
<comment type="similarity">
    <text evidence="1">Belongs to the LysR transcriptional regulatory family.</text>
</comment>
<dbReference type="PANTHER" id="PTHR30419:SF8">
    <property type="entry name" value="NITROGEN ASSIMILATION TRANSCRIPTIONAL ACTIVATOR-RELATED"/>
    <property type="match status" value="1"/>
</dbReference>
<dbReference type="PRINTS" id="PR00039">
    <property type="entry name" value="HTHLYSR"/>
</dbReference>
<dbReference type="Proteomes" id="UP000824116">
    <property type="component" value="Unassembled WGS sequence"/>
</dbReference>
<keyword evidence="3" id="KW-0238">DNA-binding</keyword>
<evidence type="ECO:0000256" key="1">
    <source>
        <dbReference type="ARBA" id="ARBA00009437"/>
    </source>
</evidence>
<evidence type="ECO:0000313" key="6">
    <source>
        <dbReference type="EMBL" id="HIZ75677.1"/>
    </source>
</evidence>
<evidence type="ECO:0000256" key="4">
    <source>
        <dbReference type="ARBA" id="ARBA00023163"/>
    </source>
</evidence>
<gene>
    <name evidence="6" type="ORF">H9723_10650</name>
</gene>
<name>A0A9D2GB19_9FIRM</name>
<accession>A0A9D2GB19</accession>
<dbReference type="SUPFAM" id="SSF53850">
    <property type="entry name" value="Periplasmic binding protein-like II"/>
    <property type="match status" value="1"/>
</dbReference>
<dbReference type="InterPro" id="IPR005119">
    <property type="entry name" value="LysR_subst-bd"/>
</dbReference>
<dbReference type="PANTHER" id="PTHR30419">
    <property type="entry name" value="HTH-TYPE TRANSCRIPTIONAL REGULATOR YBHD"/>
    <property type="match status" value="1"/>
</dbReference>
<dbReference type="AlphaFoldDB" id="A0A9D2GB19"/>
<comment type="caution">
    <text evidence="6">The sequence shown here is derived from an EMBL/GenBank/DDBJ whole genome shotgun (WGS) entry which is preliminary data.</text>
</comment>
<dbReference type="Gene3D" id="1.10.10.10">
    <property type="entry name" value="Winged helix-like DNA-binding domain superfamily/Winged helix DNA-binding domain"/>
    <property type="match status" value="1"/>
</dbReference>
<dbReference type="GO" id="GO:0005829">
    <property type="term" value="C:cytosol"/>
    <property type="evidence" value="ECO:0007669"/>
    <property type="project" value="TreeGrafter"/>
</dbReference>
<reference evidence="6" key="2">
    <citation type="submission" date="2021-04" db="EMBL/GenBank/DDBJ databases">
        <authorList>
            <person name="Gilroy R."/>
        </authorList>
    </citation>
    <scope>NUCLEOTIDE SEQUENCE</scope>
    <source>
        <strain evidence="6">CHK196-3914</strain>
    </source>
</reference>
<dbReference type="CDD" id="cd05466">
    <property type="entry name" value="PBP2_LTTR_substrate"/>
    <property type="match status" value="1"/>
</dbReference>
<evidence type="ECO:0000259" key="5">
    <source>
        <dbReference type="PROSITE" id="PS50931"/>
    </source>
</evidence>